<dbReference type="GO" id="GO:0046873">
    <property type="term" value="F:metal ion transmembrane transporter activity"/>
    <property type="evidence" value="ECO:0007669"/>
    <property type="project" value="InterPro"/>
</dbReference>
<keyword evidence="3 6" id="KW-1133">Transmembrane helix</keyword>
<protein>
    <recommendedName>
        <fullName evidence="9">Cora-domain-containing protein</fullName>
    </recommendedName>
</protein>
<dbReference type="OrthoDB" id="3231000at2759"/>
<keyword evidence="2 6" id="KW-0812">Transmembrane</keyword>
<evidence type="ECO:0000256" key="4">
    <source>
        <dbReference type="ARBA" id="ARBA00023136"/>
    </source>
</evidence>
<evidence type="ECO:0000256" key="1">
    <source>
        <dbReference type="ARBA" id="ARBA00004141"/>
    </source>
</evidence>
<evidence type="ECO:0000256" key="3">
    <source>
        <dbReference type="ARBA" id="ARBA00022989"/>
    </source>
</evidence>
<dbReference type="AlphaFoldDB" id="A0A6A5ZW35"/>
<reference evidence="7" key="1">
    <citation type="journal article" date="2020" name="Stud. Mycol.">
        <title>101 Dothideomycetes genomes: a test case for predicting lifestyles and emergence of pathogens.</title>
        <authorList>
            <person name="Haridas S."/>
            <person name="Albert R."/>
            <person name="Binder M."/>
            <person name="Bloem J."/>
            <person name="Labutti K."/>
            <person name="Salamov A."/>
            <person name="Andreopoulos B."/>
            <person name="Baker S."/>
            <person name="Barry K."/>
            <person name="Bills G."/>
            <person name="Bluhm B."/>
            <person name="Cannon C."/>
            <person name="Castanera R."/>
            <person name="Culley D."/>
            <person name="Daum C."/>
            <person name="Ezra D."/>
            <person name="Gonzalez J."/>
            <person name="Henrissat B."/>
            <person name="Kuo A."/>
            <person name="Liang C."/>
            <person name="Lipzen A."/>
            <person name="Lutzoni F."/>
            <person name="Magnuson J."/>
            <person name="Mondo S."/>
            <person name="Nolan M."/>
            <person name="Ohm R."/>
            <person name="Pangilinan J."/>
            <person name="Park H.-J."/>
            <person name="Ramirez L."/>
            <person name="Alfaro M."/>
            <person name="Sun H."/>
            <person name="Tritt A."/>
            <person name="Yoshinaga Y."/>
            <person name="Zwiers L.-H."/>
            <person name="Turgeon B."/>
            <person name="Goodwin S."/>
            <person name="Spatafora J."/>
            <person name="Crous P."/>
            <person name="Grigoriev I."/>
        </authorList>
    </citation>
    <scope>NUCLEOTIDE SEQUENCE</scope>
    <source>
        <strain evidence="7">CBS 119687</strain>
    </source>
</reference>
<accession>A0A6A5ZW35</accession>
<evidence type="ECO:0000256" key="2">
    <source>
        <dbReference type="ARBA" id="ARBA00022692"/>
    </source>
</evidence>
<evidence type="ECO:0000256" key="5">
    <source>
        <dbReference type="SAM" id="MobiDB-lite"/>
    </source>
</evidence>
<feature type="region of interest" description="Disordered" evidence="5">
    <location>
        <begin position="206"/>
        <end position="236"/>
    </location>
</feature>
<feature type="compositionally biased region" description="Polar residues" evidence="5">
    <location>
        <begin position="227"/>
        <end position="236"/>
    </location>
</feature>
<dbReference type="Gene3D" id="1.20.58.340">
    <property type="entry name" value="Magnesium transport protein CorA, transmembrane region"/>
    <property type="match status" value="1"/>
</dbReference>
<name>A0A6A5ZW35_9PLEO</name>
<evidence type="ECO:0000313" key="7">
    <source>
        <dbReference type="EMBL" id="KAF2123800.1"/>
    </source>
</evidence>
<sequence>MLKSSEMNSRCAQIVTDGTFSCLEFRNGKFEVSGATNMEQLFSRIEAVKSGSAANVSGLCMLFEDISLEVAGQLDLLLNIGQEFFHRHLAAPKFPRLNSRLKRNNTLSLPSKNQSPNCVHLSYKRLLEAAPQSPPIHYELRMEGRAERSVRHMPHMKDCCVSIADACFSILKKEIGEGVWISVMLMDPTSKSAVYDPTRPWVKTTQRPWRDTSSESRVSVPHYSAPSFHQSQRHSTTPSFLEETAQALLVYERGPSLVSDVSIYELTRHPVQIMTGEWILYSSLMGQFAKHYEISFETLKSLSTTETSNIMLELHSWRRRGQRSLEKLTALKSFVAQQVPQDTLARAVSNDINYISQQIVDHRQSLEYMVPMLISMVQLMDSRRAMEETIYVKRLTYVALIFLPLSFVASLFSMNEDFAVNSSGFKVYLATALPLLPLVLLGINVPQSRLWYWCKSHRTAPKT</sequence>
<evidence type="ECO:0000313" key="8">
    <source>
        <dbReference type="Proteomes" id="UP000799771"/>
    </source>
</evidence>
<keyword evidence="4 6" id="KW-0472">Membrane</keyword>
<dbReference type="InterPro" id="IPR002523">
    <property type="entry name" value="MgTranspt_CorA/ZnTranspt_ZntB"/>
</dbReference>
<dbReference type="GeneID" id="54412363"/>
<dbReference type="Proteomes" id="UP000799771">
    <property type="component" value="Unassembled WGS sequence"/>
</dbReference>
<feature type="transmembrane region" description="Helical" evidence="6">
    <location>
        <begin position="395"/>
        <end position="413"/>
    </location>
</feature>
<comment type="subcellular location">
    <subcellularLocation>
        <location evidence="1">Membrane</location>
        <topology evidence="1">Multi-pass membrane protein</topology>
    </subcellularLocation>
</comment>
<dbReference type="Pfam" id="PF01544">
    <property type="entry name" value="CorA"/>
    <property type="match status" value="1"/>
</dbReference>
<organism evidence="7 8">
    <name type="scientific">Dothidotthia symphoricarpi CBS 119687</name>
    <dbReference type="NCBI Taxonomy" id="1392245"/>
    <lineage>
        <taxon>Eukaryota</taxon>
        <taxon>Fungi</taxon>
        <taxon>Dikarya</taxon>
        <taxon>Ascomycota</taxon>
        <taxon>Pezizomycotina</taxon>
        <taxon>Dothideomycetes</taxon>
        <taxon>Pleosporomycetidae</taxon>
        <taxon>Pleosporales</taxon>
        <taxon>Dothidotthiaceae</taxon>
        <taxon>Dothidotthia</taxon>
    </lineage>
</organism>
<evidence type="ECO:0008006" key="9">
    <source>
        <dbReference type="Google" id="ProtNLM"/>
    </source>
</evidence>
<evidence type="ECO:0000256" key="6">
    <source>
        <dbReference type="SAM" id="Phobius"/>
    </source>
</evidence>
<dbReference type="InterPro" id="IPR045863">
    <property type="entry name" value="CorA_TM1_TM2"/>
</dbReference>
<dbReference type="EMBL" id="ML977522">
    <property type="protein sequence ID" value="KAF2123800.1"/>
    <property type="molecule type" value="Genomic_DNA"/>
</dbReference>
<keyword evidence="8" id="KW-1185">Reference proteome</keyword>
<dbReference type="SUPFAM" id="SSF144083">
    <property type="entry name" value="Magnesium transport protein CorA, transmembrane region"/>
    <property type="match status" value="1"/>
</dbReference>
<dbReference type="GO" id="GO:0016020">
    <property type="term" value="C:membrane"/>
    <property type="evidence" value="ECO:0007669"/>
    <property type="project" value="UniProtKB-SubCell"/>
</dbReference>
<dbReference type="RefSeq" id="XP_033518194.1">
    <property type="nucleotide sequence ID" value="XM_033671931.1"/>
</dbReference>
<proteinExistence type="predicted"/>
<gene>
    <name evidence="7" type="ORF">P153DRAFT_401698</name>
</gene>
<feature type="transmembrane region" description="Helical" evidence="6">
    <location>
        <begin position="425"/>
        <end position="445"/>
    </location>
</feature>